<keyword evidence="2 5" id="KW-0812">Transmembrane</keyword>
<feature type="transmembrane region" description="Helical" evidence="5">
    <location>
        <begin position="127"/>
        <end position="145"/>
    </location>
</feature>
<feature type="transmembrane region" description="Helical" evidence="5">
    <location>
        <begin position="226"/>
        <end position="246"/>
    </location>
</feature>
<protein>
    <submittedName>
        <fullName evidence="6">UbiA family prenyltransferase</fullName>
    </submittedName>
</protein>
<dbReference type="InterPro" id="IPR000537">
    <property type="entry name" value="UbiA_prenyltransferase"/>
</dbReference>
<evidence type="ECO:0000256" key="2">
    <source>
        <dbReference type="ARBA" id="ARBA00022692"/>
    </source>
</evidence>
<feature type="transmembrane region" description="Helical" evidence="5">
    <location>
        <begin position="38"/>
        <end position="59"/>
    </location>
</feature>
<keyword evidence="3 5" id="KW-1133">Transmembrane helix</keyword>
<evidence type="ECO:0000313" key="7">
    <source>
        <dbReference type="Proteomes" id="UP001560573"/>
    </source>
</evidence>
<feature type="transmembrane region" description="Helical" evidence="5">
    <location>
        <begin position="267"/>
        <end position="286"/>
    </location>
</feature>
<evidence type="ECO:0000256" key="3">
    <source>
        <dbReference type="ARBA" id="ARBA00022989"/>
    </source>
</evidence>
<feature type="transmembrane region" description="Helical" evidence="5">
    <location>
        <begin position="79"/>
        <end position="106"/>
    </location>
</feature>
<sequence length="287" mass="33071">MLSKSTITLLRIPFSFFLMPVFFFSLSQVSVINYGKAALVFLILHFIMYPASNGYNSYMDRDEASIGMLEKPPVATKELFYVTLAMDVICIFLSFFVNVVFAICIIANILASRAYSYRGIRLKKYPVTGFLTVILFQGAVTFFMVHKGSSVYDVPVPWMGMLVSSLLFGGFYPLTQVYQHEQDYQDGVRTISYMLGVRGTFVFSGIMYILADFLLLVYFNGQQKNYQFWLMQLFFLPIVIYFVSWWRKVLTDRSNASFYYAMRMNMVAATSVNCAFILLFLLNHVLK</sequence>
<dbReference type="Proteomes" id="UP001560573">
    <property type="component" value="Unassembled WGS sequence"/>
</dbReference>
<evidence type="ECO:0000313" key="6">
    <source>
        <dbReference type="EMBL" id="MEX6687231.1"/>
    </source>
</evidence>
<comment type="caution">
    <text evidence="6">The sequence shown here is derived from an EMBL/GenBank/DDBJ whole genome shotgun (WGS) entry which is preliminary data.</text>
</comment>
<evidence type="ECO:0000256" key="4">
    <source>
        <dbReference type="ARBA" id="ARBA00023136"/>
    </source>
</evidence>
<name>A0ABV3ZBJ6_9BACT</name>
<feature type="transmembrane region" description="Helical" evidence="5">
    <location>
        <begin position="157"/>
        <end position="174"/>
    </location>
</feature>
<proteinExistence type="predicted"/>
<dbReference type="RefSeq" id="WP_369328635.1">
    <property type="nucleotide sequence ID" value="NZ_JAULBC010000002.1"/>
</dbReference>
<organism evidence="6 7">
    <name type="scientific">Danxiaibacter flavus</name>
    <dbReference type="NCBI Taxonomy" id="3049108"/>
    <lineage>
        <taxon>Bacteria</taxon>
        <taxon>Pseudomonadati</taxon>
        <taxon>Bacteroidota</taxon>
        <taxon>Chitinophagia</taxon>
        <taxon>Chitinophagales</taxon>
        <taxon>Chitinophagaceae</taxon>
        <taxon>Danxiaibacter</taxon>
    </lineage>
</organism>
<feature type="transmembrane region" description="Helical" evidence="5">
    <location>
        <begin position="6"/>
        <end position="26"/>
    </location>
</feature>
<keyword evidence="7" id="KW-1185">Reference proteome</keyword>
<keyword evidence="4 5" id="KW-0472">Membrane</keyword>
<feature type="transmembrane region" description="Helical" evidence="5">
    <location>
        <begin position="195"/>
        <end position="220"/>
    </location>
</feature>
<evidence type="ECO:0000256" key="5">
    <source>
        <dbReference type="SAM" id="Phobius"/>
    </source>
</evidence>
<dbReference type="EMBL" id="JAULBC010000002">
    <property type="protein sequence ID" value="MEX6687231.1"/>
    <property type="molecule type" value="Genomic_DNA"/>
</dbReference>
<gene>
    <name evidence="6" type="ORF">QTN47_06980</name>
</gene>
<dbReference type="Pfam" id="PF01040">
    <property type="entry name" value="UbiA"/>
    <property type="match status" value="1"/>
</dbReference>
<accession>A0ABV3ZBJ6</accession>
<reference evidence="6 7" key="1">
    <citation type="submission" date="2023-07" db="EMBL/GenBank/DDBJ databases">
        <authorList>
            <person name="Lian W.-H."/>
        </authorList>
    </citation>
    <scope>NUCLEOTIDE SEQUENCE [LARGE SCALE GENOMIC DNA]</scope>
    <source>
        <strain evidence="6 7">SYSU DXS3180</strain>
    </source>
</reference>
<evidence type="ECO:0000256" key="1">
    <source>
        <dbReference type="ARBA" id="ARBA00004141"/>
    </source>
</evidence>
<comment type="subcellular location">
    <subcellularLocation>
        <location evidence="1">Membrane</location>
        <topology evidence="1">Multi-pass membrane protein</topology>
    </subcellularLocation>
</comment>